<name>A0AAV0ZIP7_VICFA</name>
<evidence type="ECO:0000256" key="1">
    <source>
        <dbReference type="SAM" id="MobiDB-lite"/>
    </source>
</evidence>
<organism evidence="2 3">
    <name type="scientific">Vicia faba</name>
    <name type="common">Broad bean</name>
    <name type="synonym">Faba vulgaris</name>
    <dbReference type="NCBI Taxonomy" id="3906"/>
    <lineage>
        <taxon>Eukaryota</taxon>
        <taxon>Viridiplantae</taxon>
        <taxon>Streptophyta</taxon>
        <taxon>Embryophyta</taxon>
        <taxon>Tracheophyta</taxon>
        <taxon>Spermatophyta</taxon>
        <taxon>Magnoliopsida</taxon>
        <taxon>eudicotyledons</taxon>
        <taxon>Gunneridae</taxon>
        <taxon>Pentapetalae</taxon>
        <taxon>rosids</taxon>
        <taxon>fabids</taxon>
        <taxon>Fabales</taxon>
        <taxon>Fabaceae</taxon>
        <taxon>Papilionoideae</taxon>
        <taxon>50 kb inversion clade</taxon>
        <taxon>NPAAA clade</taxon>
        <taxon>Hologalegina</taxon>
        <taxon>IRL clade</taxon>
        <taxon>Fabeae</taxon>
        <taxon>Vicia</taxon>
    </lineage>
</organism>
<dbReference type="EMBL" id="OX451737">
    <property type="protein sequence ID" value="CAI8598271.1"/>
    <property type="molecule type" value="Genomic_DNA"/>
</dbReference>
<reference evidence="2 3" key="1">
    <citation type="submission" date="2023-01" db="EMBL/GenBank/DDBJ databases">
        <authorList>
            <person name="Kreplak J."/>
        </authorList>
    </citation>
    <scope>NUCLEOTIDE SEQUENCE [LARGE SCALE GENOMIC DNA]</scope>
</reference>
<feature type="region of interest" description="Disordered" evidence="1">
    <location>
        <begin position="49"/>
        <end position="97"/>
    </location>
</feature>
<feature type="region of interest" description="Disordered" evidence="1">
    <location>
        <begin position="1"/>
        <end position="20"/>
    </location>
</feature>
<feature type="compositionally biased region" description="Basic and acidic residues" evidence="1">
    <location>
        <begin position="70"/>
        <end position="83"/>
    </location>
</feature>
<evidence type="ECO:0000313" key="3">
    <source>
        <dbReference type="Proteomes" id="UP001157006"/>
    </source>
</evidence>
<dbReference type="AlphaFoldDB" id="A0AAV0ZIP7"/>
<sequence>MYSQSISLPIENPKKAGNGDFDEFFDEVRPFLGFCYVPYAFLMNPQMASSTKDEVMSEQSDSEPSSSEHTSIEESTSEKHDSEPSTPGQNAFEQNVPEAIVAFMD</sequence>
<proteinExistence type="predicted"/>
<feature type="compositionally biased region" description="Low complexity" evidence="1">
    <location>
        <begin position="57"/>
        <end position="69"/>
    </location>
</feature>
<keyword evidence="3" id="KW-1185">Reference proteome</keyword>
<evidence type="ECO:0000313" key="2">
    <source>
        <dbReference type="EMBL" id="CAI8598271.1"/>
    </source>
</evidence>
<feature type="compositionally biased region" description="Polar residues" evidence="1">
    <location>
        <begin position="84"/>
        <end position="93"/>
    </location>
</feature>
<gene>
    <name evidence="2" type="ORF">VFH_II119520</name>
</gene>
<dbReference type="Proteomes" id="UP001157006">
    <property type="component" value="Chromosome 2"/>
</dbReference>
<accession>A0AAV0ZIP7</accession>
<protein>
    <submittedName>
        <fullName evidence="2">Uncharacterized protein</fullName>
    </submittedName>
</protein>